<keyword evidence="8" id="KW-1185">Reference proteome</keyword>
<keyword evidence="3" id="KW-0862">Zinc</keyword>
<dbReference type="InterPro" id="IPR007853">
    <property type="entry name" value="Znf_DNL-typ"/>
</dbReference>
<dbReference type="GO" id="GO:0008270">
    <property type="term" value="F:zinc ion binding"/>
    <property type="evidence" value="ECO:0007669"/>
    <property type="project" value="UniProtKB-KW"/>
</dbReference>
<reference evidence="7 8" key="1">
    <citation type="journal article" date="2020" name="G3 (Bethesda)">
        <title>Improved Reference Genome for Cyclotella cryptica CCMP332, a Model for Cell Wall Morphogenesis, Salinity Adaptation, and Lipid Production in Diatoms (Bacillariophyta).</title>
        <authorList>
            <person name="Roberts W.R."/>
            <person name="Downey K.M."/>
            <person name="Ruck E.C."/>
            <person name="Traller J.C."/>
            <person name="Alverson A.J."/>
        </authorList>
    </citation>
    <scope>NUCLEOTIDE SEQUENCE [LARGE SCALE GENOMIC DNA]</scope>
    <source>
        <strain evidence="7 8">CCMP332</strain>
    </source>
</reference>
<dbReference type="PANTHER" id="PTHR20922">
    <property type="entry name" value="DNL-TYPE ZINC FINGER PROTEIN"/>
    <property type="match status" value="1"/>
</dbReference>
<evidence type="ECO:0000256" key="3">
    <source>
        <dbReference type="ARBA" id="ARBA00022833"/>
    </source>
</evidence>
<dbReference type="Pfam" id="PF05180">
    <property type="entry name" value="zf-DNL"/>
    <property type="match status" value="1"/>
</dbReference>
<name>A0ABD3PV38_9STRA</name>
<accession>A0ABD3PV38</accession>
<reference evidence="7" key="2">
    <citation type="submission" date="2024-11" db="EMBL/GenBank/DDBJ databases">
        <authorList>
            <person name="Roberts W.R."/>
            <person name="Alverson A.J."/>
        </authorList>
    </citation>
    <scope>NUCLEOTIDE SEQUENCE</scope>
    <source>
        <strain evidence="7">CCMP332</strain>
    </source>
</reference>
<evidence type="ECO:0000256" key="1">
    <source>
        <dbReference type="ARBA" id="ARBA00022723"/>
    </source>
</evidence>
<dbReference type="PROSITE" id="PS51501">
    <property type="entry name" value="ZF_DNL"/>
    <property type="match status" value="1"/>
</dbReference>
<protein>
    <recommendedName>
        <fullName evidence="5">DNL-type domain-containing protein</fullName>
    </recommendedName>
</protein>
<evidence type="ECO:0000313" key="6">
    <source>
        <dbReference type="EMBL" id="KAL3779484.1"/>
    </source>
</evidence>
<comment type="caution">
    <text evidence="7">The sequence shown here is derived from an EMBL/GenBank/DDBJ whole genome shotgun (WGS) entry which is preliminary data.</text>
</comment>
<dbReference type="Proteomes" id="UP001516023">
    <property type="component" value="Unassembled WGS sequence"/>
</dbReference>
<dbReference type="AlphaFoldDB" id="A0ABD3PV38"/>
<proteinExistence type="predicted"/>
<evidence type="ECO:0000313" key="7">
    <source>
        <dbReference type="EMBL" id="KAL3791980.1"/>
    </source>
</evidence>
<keyword evidence="2 4" id="KW-0863">Zinc-finger</keyword>
<organism evidence="7 8">
    <name type="scientific">Cyclotella cryptica</name>
    <dbReference type="NCBI Taxonomy" id="29204"/>
    <lineage>
        <taxon>Eukaryota</taxon>
        <taxon>Sar</taxon>
        <taxon>Stramenopiles</taxon>
        <taxon>Ochrophyta</taxon>
        <taxon>Bacillariophyta</taxon>
        <taxon>Coscinodiscophyceae</taxon>
        <taxon>Thalassiosirophycidae</taxon>
        <taxon>Stephanodiscales</taxon>
        <taxon>Stephanodiscaceae</taxon>
        <taxon>Cyclotella</taxon>
    </lineage>
</organism>
<evidence type="ECO:0000256" key="4">
    <source>
        <dbReference type="PROSITE-ProRule" id="PRU00834"/>
    </source>
</evidence>
<evidence type="ECO:0000259" key="5">
    <source>
        <dbReference type="PROSITE" id="PS51501"/>
    </source>
</evidence>
<sequence length="218" mass="23980">MLAFQLSRSVRTVTFMCTRQKPPPGLYCGVILKSPQSVHVRDEWKTPEQIPLRLLHNTSFTFTRNNGNDGSIAYEDESVEFVGEIGNGAVIDKSNSNEVDLSHNSNELPGSFTDIPGTTNTKAKTLAIIFTCKVCNTRSAKQFTEHAYRHGVVLVRCPGCENLHLIADRLGMFEDRGEDGKGWDVQKALATAGENVKAVSHDNILELTVDDIVGSKDS</sequence>
<gene>
    <name evidence="6" type="ORF">HJC23_000043</name>
    <name evidence="7" type="ORF">HJC23_011109</name>
</gene>
<evidence type="ECO:0000313" key="8">
    <source>
        <dbReference type="Proteomes" id="UP001516023"/>
    </source>
</evidence>
<evidence type="ECO:0000256" key="2">
    <source>
        <dbReference type="ARBA" id="ARBA00022771"/>
    </source>
</evidence>
<keyword evidence="1" id="KW-0479">Metal-binding</keyword>
<dbReference type="EMBL" id="JABMIG020000387">
    <property type="protein sequence ID" value="KAL3779484.1"/>
    <property type="molecule type" value="Genomic_DNA"/>
</dbReference>
<feature type="domain" description="DNL-type" evidence="5">
    <location>
        <begin position="121"/>
        <end position="218"/>
    </location>
</feature>
<dbReference type="PANTHER" id="PTHR20922:SF13">
    <property type="entry name" value="DNL-TYPE ZINC FINGER PROTEIN"/>
    <property type="match status" value="1"/>
</dbReference>
<dbReference type="InterPro" id="IPR024158">
    <property type="entry name" value="Mt_import_TIM15"/>
</dbReference>
<dbReference type="EMBL" id="JABMIG020000107">
    <property type="protein sequence ID" value="KAL3791980.1"/>
    <property type="molecule type" value="Genomic_DNA"/>
</dbReference>